<dbReference type="Gene3D" id="1.10.238.160">
    <property type="match status" value="1"/>
</dbReference>
<proteinExistence type="predicted"/>
<dbReference type="Pfam" id="PF05930">
    <property type="entry name" value="Phage_AlpA"/>
    <property type="match status" value="1"/>
</dbReference>
<organism evidence="1 2">
    <name type="scientific">Roseateles agri</name>
    <dbReference type="NCBI Taxonomy" id="3098619"/>
    <lineage>
        <taxon>Bacteria</taxon>
        <taxon>Pseudomonadati</taxon>
        <taxon>Pseudomonadota</taxon>
        <taxon>Betaproteobacteria</taxon>
        <taxon>Burkholderiales</taxon>
        <taxon>Sphaerotilaceae</taxon>
        <taxon>Roseateles</taxon>
    </lineage>
</organism>
<dbReference type="InterPro" id="IPR052931">
    <property type="entry name" value="Prophage_regulatory_activator"/>
</dbReference>
<dbReference type="EMBL" id="JAXCLA010000004">
    <property type="protein sequence ID" value="MDY0745677.1"/>
    <property type="molecule type" value="Genomic_DNA"/>
</dbReference>
<gene>
    <name evidence="1" type="ORF">SNE35_14250</name>
</gene>
<protein>
    <submittedName>
        <fullName evidence="1">AlpA family transcriptional regulator</fullName>
    </submittedName>
</protein>
<reference evidence="1 2" key="1">
    <citation type="submission" date="2023-11" db="EMBL/GenBank/DDBJ databases">
        <title>Paucibacter sp. nov., isolated from fresh soil in Korea.</title>
        <authorList>
            <person name="Le N.T.T."/>
        </authorList>
    </citation>
    <scope>NUCLEOTIDE SEQUENCE [LARGE SCALE GENOMIC DNA]</scope>
    <source>
        <strain evidence="1 2">R3-3</strain>
    </source>
</reference>
<evidence type="ECO:0000313" key="2">
    <source>
        <dbReference type="Proteomes" id="UP001285263"/>
    </source>
</evidence>
<dbReference type="RefSeq" id="WP_320423573.1">
    <property type="nucleotide sequence ID" value="NZ_JAXCLA010000004.1"/>
</dbReference>
<dbReference type="PANTHER" id="PTHR36154">
    <property type="entry name" value="DNA-BINDING TRANSCRIPTIONAL ACTIVATOR ALPA"/>
    <property type="match status" value="1"/>
</dbReference>
<sequence>MQTDVHDSTEAEPPTAFLRLPGVLRFTNLGRSTIYQLIADDKFPKQVHLSARAVAWRRSDLDNWSKTRAVSRRVG</sequence>
<dbReference type="Proteomes" id="UP001285263">
    <property type="component" value="Unassembled WGS sequence"/>
</dbReference>
<comment type="caution">
    <text evidence="1">The sequence shown here is derived from an EMBL/GenBank/DDBJ whole genome shotgun (WGS) entry which is preliminary data.</text>
</comment>
<name>A0ABU5DKP8_9BURK</name>
<dbReference type="InterPro" id="IPR010260">
    <property type="entry name" value="AlpA"/>
</dbReference>
<evidence type="ECO:0000313" key="1">
    <source>
        <dbReference type="EMBL" id="MDY0745677.1"/>
    </source>
</evidence>
<keyword evidence="2" id="KW-1185">Reference proteome</keyword>
<accession>A0ABU5DKP8</accession>
<dbReference type="PANTHER" id="PTHR36154:SF1">
    <property type="entry name" value="DNA-BINDING TRANSCRIPTIONAL ACTIVATOR ALPA"/>
    <property type="match status" value="1"/>
</dbReference>